<dbReference type="InterPro" id="IPR012349">
    <property type="entry name" value="Split_barrel_FMN-bd"/>
</dbReference>
<evidence type="ECO:0000259" key="2">
    <source>
        <dbReference type="SMART" id="SM00903"/>
    </source>
</evidence>
<dbReference type="SMART" id="SM00903">
    <property type="entry name" value="Flavin_Reduct"/>
    <property type="match status" value="1"/>
</dbReference>
<gene>
    <name evidence="3" type="ORF">SERN_1909</name>
</gene>
<dbReference type="RefSeq" id="WP_233251601.1">
    <property type="nucleotide sequence ID" value="NZ_RHPJ01000003.1"/>
</dbReference>
<dbReference type="EMBL" id="RHPJ01000003">
    <property type="protein sequence ID" value="TGO04316.1"/>
    <property type="molecule type" value="Genomic_DNA"/>
</dbReference>
<organism evidence="3 4">
    <name type="scientific">Serinibacter arcticus</name>
    <dbReference type="NCBI Taxonomy" id="1655435"/>
    <lineage>
        <taxon>Bacteria</taxon>
        <taxon>Bacillati</taxon>
        <taxon>Actinomycetota</taxon>
        <taxon>Actinomycetes</taxon>
        <taxon>Micrococcales</taxon>
        <taxon>Beutenbergiaceae</taxon>
        <taxon>Serinibacter</taxon>
    </lineage>
</organism>
<comment type="caution">
    <text evidence="3">The sequence shown here is derived from an EMBL/GenBank/DDBJ whole genome shotgun (WGS) entry which is preliminary data.</text>
</comment>
<dbReference type="Proteomes" id="UP000297318">
    <property type="component" value="Unassembled WGS sequence"/>
</dbReference>
<dbReference type="GO" id="GO:0010181">
    <property type="term" value="F:FMN binding"/>
    <property type="evidence" value="ECO:0007669"/>
    <property type="project" value="InterPro"/>
</dbReference>
<name>A0A4Z1DXR6_9MICO</name>
<sequence length="189" mass="20017">MVAHPDAPLTPLTSSHAAPSTALDPRAFKDLFRLHPAGVAVVTLAGEDGVPVGFTATSVISVSAAPAVLAFSITSISSSWPALREARSAVVSFLAHDQADLSVRFATPGIDRFSDVPLTWLPTGEPRLTEVTSWARVEIAERVPAGASFLVTAHVTEVHDDATPAQADQPRLVYVDRTYHRTGEQSQVG</sequence>
<evidence type="ECO:0000313" key="4">
    <source>
        <dbReference type="Proteomes" id="UP000297318"/>
    </source>
</evidence>
<dbReference type="InterPro" id="IPR002563">
    <property type="entry name" value="Flavin_Rdtase-like_dom"/>
</dbReference>
<dbReference type="AlphaFoldDB" id="A0A4Z1DXR6"/>
<dbReference type="GO" id="GO:0006208">
    <property type="term" value="P:pyrimidine nucleobase catabolic process"/>
    <property type="evidence" value="ECO:0007669"/>
    <property type="project" value="TreeGrafter"/>
</dbReference>
<dbReference type="PANTHER" id="PTHR30466">
    <property type="entry name" value="FLAVIN REDUCTASE"/>
    <property type="match status" value="1"/>
</dbReference>
<dbReference type="Pfam" id="PF01613">
    <property type="entry name" value="Flavin_Reduct"/>
    <property type="match status" value="1"/>
</dbReference>
<dbReference type="InterPro" id="IPR050268">
    <property type="entry name" value="NADH-dep_flavin_reductase"/>
</dbReference>
<protein>
    <submittedName>
        <fullName evidence="3">NADH-FMN oxidoreductase</fullName>
    </submittedName>
</protein>
<dbReference type="Gene3D" id="2.30.110.10">
    <property type="entry name" value="Electron Transport, Fmn-binding Protein, Chain A"/>
    <property type="match status" value="1"/>
</dbReference>
<proteinExistence type="predicted"/>
<dbReference type="SUPFAM" id="SSF50475">
    <property type="entry name" value="FMN-binding split barrel"/>
    <property type="match status" value="1"/>
</dbReference>
<dbReference type="GO" id="GO:0042602">
    <property type="term" value="F:riboflavin reductase (NADPH) activity"/>
    <property type="evidence" value="ECO:0007669"/>
    <property type="project" value="TreeGrafter"/>
</dbReference>
<evidence type="ECO:0000256" key="1">
    <source>
        <dbReference type="ARBA" id="ARBA00023002"/>
    </source>
</evidence>
<reference evidence="3 4" key="1">
    <citation type="submission" date="2018-11" db="EMBL/GenBank/DDBJ databases">
        <title>Complete genome sequencing of the Actinobacteria Serinibacter sp. K3-2.</title>
        <authorList>
            <person name="Rakitin A.L."/>
            <person name="Beletsky A.V."/>
            <person name="Mardanov A.V."/>
            <person name="Ravin N.V."/>
            <person name="Gromova A.S."/>
            <person name="Filippova S.N."/>
            <person name="Gal'Chenko V.F."/>
        </authorList>
    </citation>
    <scope>NUCLEOTIDE SEQUENCE [LARGE SCALE GENOMIC DNA]</scope>
    <source>
        <strain evidence="3 4">K3-2</strain>
    </source>
</reference>
<evidence type="ECO:0000313" key="3">
    <source>
        <dbReference type="EMBL" id="TGO04316.1"/>
    </source>
</evidence>
<keyword evidence="1" id="KW-0560">Oxidoreductase</keyword>
<feature type="domain" description="Flavin reductase like" evidence="2">
    <location>
        <begin position="32"/>
        <end position="181"/>
    </location>
</feature>
<dbReference type="PANTHER" id="PTHR30466:SF1">
    <property type="entry name" value="FMN REDUCTASE (NADH) RUTF"/>
    <property type="match status" value="1"/>
</dbReference>
<keyword evidence="4" id="KW-1185">Reference proteome</keyword>
<accession>A0A4Z1DXR6</accession>